<name>A0AAW7JH62_9BACT</name>
<evidence type="ECO:0000313" key="5">
    <source>
        <dbReference type="EMBL" id="MDN0025189.1"/>
    </source>
</evidence>
<dbReference type="InterPro" id="IPR007730">
    <property type="entry name" value="SPOR-like_dom"/>
</dbReference>
<gene>
    <name evidence="4" type="ORF">QVN81_08800</name>
    <name evidence="5" type="ORF">QVN84_06590</name>
</gene>
<feature type="compositionally biased region" description="Basic and acidic residues" evidence="1">
    <location>
        <begin position="68"/>
        <end position="92"/>
    </location>
</feature>
<sequence length="196" mass="22097">MKRFVIILTLALAATAQGNAQNYMQHLKEKNNGQGNVTVTQSKEIDELVNNANTLSVSTPATTTKVNRQKDSSRHQVKVTPEEATHDTKEDTESPAVDTRKKVMRKSYKVDGYRVQVFAGGNSRNDKIKAQRTGNDIKQAFPELPVYVHFYSPRWICRVGNFRTFEEANNILHQIQEMGYKQACIVSGKITVPITQ</sequence>
<evidence type="ECO:0000313" key="7">
    <source>
        <dbReference type="Proteomes" id="UP001168478"/>
    </source>
</evidence>
<feature type="region of interest" description="Disordered" evidence="1">
    <location>
        <begin position="61"/>
        <end position="99"/>
    </location>
</feature>
<dbReference type="EMBL" id="JAUEIE010000008">
    <property type="protein sequence ID" value="MDN0023114.1"/>
    <property type="molecule type" value="Genomic_DNA"/>
</dbReference>
<evidence type="ECO:0000313" key="4">
    <source>
        <dbReference type="EMBL" id="MDN0023114.1"/>
    </source>
</evidence>
<reference evidence="5" key="2">
    <citation type="submission" date="2023-08" db="EMBL/GenBank/DDBJ databases">
        <title>Identification and characterization of horizontal gene transfer across gut microbiota members of farm animals based on homology search.</title>
        <authorList>
            <person name="Schwarzerova J."/>
            <person name="Nykrynova M."/>
            <person name="Jureckova K."/>
            <person name="Cejkova D."/>
            <person name="Rychlik I."/>
        </authorList>
    </citation>
    <scope>NUCLEOTIDE SEQUENCE</scope>
    <source>
        <strain evidence="5">ET15</strain>
        <strain evidence="4">ET37</strain>
    </source>
</reference>
<evidence type="ECO:0000256" key="2">
    <source>
        <dbReference type="SAM" id="SignalP"/>
    </source>
</evidence>
<keyword evidence="6" id="KW-1185">Reference proteome</keyword>
<dbReference type="AlphaFoldDB" id="A0AAW7JH62"/>
<proteinExistence type="predicted"/>
<keyword evidence="2" id="KW-0732">Signal</keyword>
<evidence type="ECO:0000313" key="6">
    <source>
        <dbReference type="Proteomes" id="UP001167831"/>
    </source>
</evidence>
<comment type="caution">
    <text evidence="5">The sequence shown here is derived from an EMBL/GenBank/DDBJ whole genome shotgun (WGS) entry which is preliminary data.</text>
</comment>
<accession>A0AAW7JH62</accession>
<dbReference type="Pfam" id="PF05036">
    <property type="entry name" value="SPOR"/>
    <property type="match status" value="1"/>
</dbReference>
<evidence type="ECO:0000256" key="1">
    <source>
        <dbReference type="SAM" id="MobiDB-lite"/>
    </source>
</evidence>
<dbReference type="EMBL" id="JAUEIF010000004">
    <property type="protein sequence ID" value="MDN0025189.1"/>
    <property type="molecule type" value="Genomic_DNA"/>
</dbReference>
<dbReference type="Proteomes" id="UP001168478">
    <property type="component" value="Unassembled WGS sequence"/>
</dbReference>
<dbReference type="Proteomes" id="UP001167831">
    <property type="component" value="Unassembled WGS sequence"/>
</dbReference>
<dbReference type="RefSeq" id="WP_289825598.1">
    <property type="nucleotide sequence ID" value="NZ_JAUEIE010000008.1"/>
</dbReference>
<organism evidence="5 7">
    <name type="scientific">Leyella lascolaii</name>
    <dbReference type="NCBI Taxonomy" id="1776379"/>
    <lineage>
        <taxon>Bacteria</taxon>
        <taxon>Pseudomonadati</taxon>
        <taxon>Bacteroidota</taxon>
        <taxon>Bacteroidia</taxon>
        <taxon>Bacteroidales</taxon>
        <taxon>Prevotellaceae</taxon>
        <taxon>Leyella</taxon>
    </lineage>
</organism>
<feature type="domain" description="SPOR" evidence="3">
    <location>
        <begin position="111"/>
        <end position="186"/>
    </location>
</feature>
<dbReference type="InterPro" id="IPR036680">
    <property type="entry name" value="SPOR-like_sf"/>
</dbReference>
<dbReference type="GO" id="GO:0042834">
    <property type="term" value="F:peptidoglycan binding"/>
    <property type="evidence" value="ECO:0007669"/>
    <property type="project" value="InterPro"/>
</dbReference>
<protein>
    <submittedName>
        <fullName evidence="5">SPOR domain-containing protein</fullName>
    </submittedName>
</protein>
<feature type="chain" id="PRO_5043409361" evidence="2">
    <location>
        <begin position="21"/>
        <end position="196"/>
    </location>
</feature>
<reference evidence="5" key="1">
    <citation type="submission" date="2023-06" db="EMBL/GenBank/DDBJ databases">
        <authorList>
            <person name="Zeman M."/>
            <person name="Kubasova T."/>
            <person name="Jahodarova E."/>
            <person name="Nykrynova M."/>
            <person name="Rychlik I."/>
        </authorList>
    </citation>
    <scope>NUCLEOTIDE SEQUENCE</scope>
    <source>
        <strain evidence="5">ET15</strain>
        <strain evidence="4">ET37</strain>
    </source>
</reference>
<dbReference type="SUPFAM" id="SSF110997">
    <property type="entry name" value="Sporulation related repeat"/>
    <property type="match status" value="1"/>
</dbReference>
<evidence type="ECO:0000259" key="3">
    <source>
        <dbReference type="Pfam" id="PF05036"/>
    </source>
</evidence>
<feature type="signal peptide" evidence="2">
    <location>
        <begin position="1"/>
        <end position="20"/>
    </location>
</feature>